<accession>A0A8V0Y0T5</accession>
<organism evidence="4 5">
    <name type="scientific">Gallus gallus</name>
    <name type="common">Chicken</name>
    <dbReference type="NCBI Taxonomy" id="9031"/>
    <lineage>
        <taxon>Eukaryota</taxon>
        <taxon>Metazoa</taxon>
        <taxon>Chordata</taxon>
        <taxon>Craniata</taxon>
        <taxon>Vertebrata</taxon>
        <taxon>Euteleostomi</taxon>
        <taxon>Archelosauria</taxon>
        <taxon>Archosauria</taxon>
        <taxon>Dinosauria</taxon>
        <taxon>Saurischia</taxon>
        <taxon>Theropoda</taxon>
        <taxon>Coelurosauria</taxon>
        <taxon>Aves</taxon>
        <taxon>Neognathae</taxon>
        <taxon>Galloanserae</taxon>
        <taxon>Galliformes</taxon>
        <taxon>Phasianidae</taxon>
        <taxon>Phasianinae</taxon>
        <taxon>Gallus</taxon>
    </lineage>
</organism>
<evidence type="ECO:0000256" key="1">
    <source>
        <dbReference type="SAM" id="MobiDB-lite"/>
    </source>
</evidence>
<evidence type="ECO:0000313" key="4">
    <source>
        <dbReference type="Ensembl" id="ENSGALP00010009834.1"/>
    </source>
</evidence>
<keyword evidence="2" id="KW-0812">Transmembrane</keyword>
<dbReference type="GeneTree" id="ENSGT00940000155787"/>
<dbReference type="Ensembl" id="ENSGALT00010017841.1">
    <property type="protein sequence ID" value="ENSGALP00010009834.1"/>
    <property type="gene ID" value="ENSGALG00010007485.1"/>
</dbReference>
<dbReference type="Gene3D" id="2.40.128.80">
    <property type="entry name" value="Cathepsin C, exclusion domain"/>
    <property type="match status" value="1"/>
</dbReference>
<evidence type="ECO:0000313" key="5">
    <source>
        <dbReference type="Proteomes" id="UP000000539"/>
    </source>
</evidence>
<keyword evidence="2" id="KW-1133">Transmembrane helix</keyword>
<protein>
    <submittedName>
        <fullName evidence="4">Cathepsin C</fullName>
    </submittedName>
</protein>
<gene>
    <name evidence="4" type="primary">CTSC</name>
</gene>
<dbReference type="InterPro" id="IPR036496">
    <property type="entry name" value="CathepsinC_exc_dom_sf"/>
</dbReference>
<reference evidence="4" key="1">
    <citation type="submission" date="2020-11" db="EMBL/GenBank/DDBJ databases">
        <title>Gallus gallus (Chicken) genome, bGalGal1, GRCg7b, maternal haplotype autosomes + Z &amp; W.</title>
        <authorList>
            <person name="Warren W."/>
            <person name="Formenti G."/>
            <person name="Fedrigo O."/>
            <person name="Haase B."/>
            <person name="Mountcastle J."/>
            <person name="Balacco J."/>
            <person name="Tracey A."/>
            <person name="Schneider V."/>
            <person name="Okimoto R."/>
            <person name="Cheng H."/>
            <person name="Hawken R."/>
            <person name="Howe K."/>
            <person name="Jarvis E.D."/>
        </authorList>
    </citation>
    <scope>NUCLEOTIDE SEQUENCE [LARGE SCALE GENOMIC DNA]</scope>
    <source>
        <strain evidence="4">Broiler</strain>
    </source>
</reference>
<proteinExistence type="predicted"/>
<dbReference type="InterPro" id="IPR014882">
    <property type="entry name" value="CathepsinC_exc"/>
</dbReference>
<keyword evidence="5" id="KW-1185">Reference proteome</keyword>
<dbReference type="Pfam" id="PF08773">
    <property type="entry name" value="CathepsinC_exc"/>
    <property type="match status" value="1"/>
</dbReference>
<feature type="transmembrane region" description="Helical" evidence="2">
    <location>
        <begin position="72"/>
        <end position="94"/>
    </location>
</feature>
<dbReference type="AlphaFoldDB" id="A0A8V0Y0T5"/>
<feature type="region of interest" description="Disordered" evidence="1">
    <location>
        <begin position="1"/>
        <end position="55"/>
    </location>
</feature>
<keyword evidence="2" id="KW-0472">Membrane</keyword>
<dbReference type="Proteomes" id="UP000000539">
    <property type="component" value="Chromosome 1"/>
</dbReference>
<reference evidence="4" key="2">
    <citation type="submission" date="2025-08" db="UniProtKB">
        <authorList>
            <consortium name="Ensembl"/>
        </authorList>
    </citation>
    <scope>IDENTIFICATION</scope>
    <source>
        <strain evidence="4">broiler</strain>
    </source>
</reference>
<feature type="domain" description="Cathepsin C exclusion" evidence="3">
    <location>
        <begin position="97"/>
        <end position="179"/>
    </location>
</feature>
<reference evidence="4" key="3">
    <citation type="submission" date="2025-09" db="UniProtKB">
        <authorList>
            <consortium name="Ensembl"/>
        </authorList>
    </citation>
    <scope>IDENTIFICATION</scope>
    <source>
        <strain evidence="4">broiler</strain>
    </source>
</reference>
<evidence type="ECO:0000256" key="2">
    <source>
        <dbReference type="SAM" id="Phobius"/>
    </source>
</evidence>
<dbReference type="SUPFAM" id="SSF75001">
    <property type="entry name" value="Dipeptidyl peptidase I (cathepsin C), exclusion domain"/>
    <property type="match status" value="1"/>
</dbReference>
<name>A0A8V0Y0T5_CHICK</name>
<sequence>MLSDEDETLCRADRTHSPARPRPPQGAGTKTRPLPAQRHRSGAGPGPGPGPGAWRWRGRRAYFSGGSGGGRLGVMAGCALWAVVAVLAMLPAGLRADTPANCSYADLLGSWELRVWRAGGRHGNCSQAAPVEKTVLVNLQKLDVAQDSLGNFGFFTLIYNQGFEIVLNNYKWFAFFKSLSMTSDQVENNTVSKGRQKTQLLRSTPLLS</sequence>
<evidence type="ECO:0000259" key="3">
    <source>
        <dbReference type="Pfam" id="PF08773"/>
    </source>
</evidence>
<dbReference type="OrthoDB" id="3789175at2759"/>